<evidence type="ECO:0000256" key="2">
    <source>
        <dbReference type="ARBA" id="ARBA00007814"/>
    </source>
</evidence>
<dbReference type="PANTHER" id="PTHR14202:SF0">
    <property type="entry name" value="RNA-BINDING PROTEIN RO60"/>
    <property type="match status" value="1"/>
</dbReference>
<dbReference type="AlphaFoldDB" id="U5E517"/>
<keyword evidence="5" id="KW-0694">RNA-binding</keyword>
<dbReference type="Proteomes" id="UP000017048">
    <property type="component" value="Unassembled WGS sequence"/>
</dbReference>
<dbReference type="InterPro" id="IPR037214">
    <property type="entry name" value="TROVE_dom_sf"/>
</dbReference>
<dbReference type="eggNOG" id="COG2304">
    <property type="taxonomic scope" value="Bacteria"/>
</dbReference>
<dbReference type="InterPro" id="IPR036465">
    <property type="entry name" value="vWFA_dom_sf"/>
</dbReference>
<dbReference type="SUPFAM" id="SSF140864">
    <property type="entry name" value="TROVE domain-like"/>
    <property type="match status" value="1"/>
</dbReference>
<accession>U5E517</accession>
<dbReference type="GO" id="GO:0005737">
    <property type="term" value="C:cytoplasm"/>
    <property type="evidence" value="ECO:0007669"/>
    <property type="project" value="UniProtKB-SubCell"/>
</dbReference>
<evidence type="ECO:0000256" key="3">
    <source>
        <dbReference type="ARBA" id="ARBA00022490"/>
    </source>
</evidence>
<feature type="domain" description="TROVE" evidence="8">
    <location>
        <begin position="23"/>
        <end position="355"/>
    </location>
</feature>
<dbReference type="InterPro" id="IPR056800">
    <property type="entry name" value="vWA_Ro60"/>
</dbReference>
<protein>
    <recommendedName>
        <fullName evidence="8">TROVE domain-containing protein</fullName>
    </recommendedName>
</protein>
<evidence type="ECO:0000313" key="10">
    <source>
        <dbReference type="Proteomes" id="UP000017048"/>
    </source>
</evidence>
<dbReference type="PANTHER" id="PTHR14202">
    <property type="entry name" value="60 KDA RIBONUCLEOPROTEIN SSA/RO"/>
    <property type="match status" value="1"/>
</dbReference>
<dbReference type="PROSITE" id="PS50988">
    <property type="entry name" value="TROVE"/>
    <property type="match status" value="1"/>
</dbReference>
<sequence>MNILSRFSRRSTPQTSPADARQVANNAGGYVFEISPQARVRRFLTLGTESGTYYVNAAALTADNADFLVDYAAEHTAELVREIVEISTTGRAPRPNPALFALAAAASLGDVDGRRAALAALPLVARTGTHLFLFAGYAEQFRGWGRGLSRAVASWYLDKPVADLAYQVVKYRQREGWTHRDLLRLAHPAATEDERRRLFDWICGRTPDLDGLALVDGFQQAQTAPVARIPELVRAYRLSWEMLPDAALSAPEVWEALLDNGIPQTALLRQLPRLTRLGLLDPLGSRTAAICAQLTDADRLRKARVHPVAVLVALRTYAAGRSARGAGTWTPSAPVVDALDSAFYAAFETVRPTGLRHLLALDVSGSMTASISGLPLSAREASAALALVTARTEPRHQIVGFTSTKDGWQGARNLSTLAISPRQRLDDAVRAVSGLPFGGTDCSLPILHALEQGIEVDVFSVYTDNETWAGSVHPHQALARYRREVNPGAKLVVVGMTATKFSIADPDDAGMLDVAGFDAAVPSLLADFATAA</sequence>
<comment type="caution">
    <text evidence="9">The sequence shown here is derived from an EMBL/GenBank/DDBJ whole genome shotgun (WGS) entry which is preliminary data.</text>
</comment>
<dbReference type="GO" id="GO:0046872">
    <property type="term" value="F:metal ion binding"/>
    <property type="evidence" value="ECO:0007669"/>
    <property type="project" value="UniProtKB-KW"/>
</dbReference>
<evidence type="ECO:0000256" key="4">
    <source>
        <dbReference type="ARBA" id="ARBA00022723"/>
    </source>
</evidence>
<dbReference type="Pfam" id="PF05731">
    <property type="entry name" value="TROVE"/>
    <property type="match status" value="2"/>
</dbReference>
<dbReference type="GeneID" id="91518713"/>
<dbReference type="InterPro" id="IPR008858">
    <property type="entry name" value="TROVE_dom"/>
</dbReference>
<reference evidence="9 10" key="1">
    <citation type="journal article" date="2014" name="BMC Genomics">
        <title>Genome based analysis of type-I polyketide synthase and nonribosomal peptide synthetase gene clusters in seven strains of five representative Nocardia species.</title>
        <authorList>
            <person name="Komaki H."/>
            <person name="Ichikawa N."/>
            <person name="Hosoyama A."/>
            <person name="Takahashi-Nakaguchi A."/>
            <person name="Matsuzawa T."/>
            <person name="Suzuki K."/>
            <person name="Fujita N."/>
            <person name="Gonoi T."/>
        </authorList>
    </citation>
    <scope>NUCLEOTIDE SEQUENCE [LARGE SCALE GENOMIC DNA]</scope>
    <source>
        <strain evidence="9 10">NBRC 15531</strain>
    </source>
</reference>
<evidence type="ECO:0000313" key="9">
    <source>
        <dbReference type="EMBL" id="GAD82020.1"/>
    </source>
</evidence>
<dbReference type="RefSeq" id="WP_019048125.1">
    <property type="nucleotide sequence ID" value="NZ_BAFO02000005.1"/>
</dbReference>
<organism evidence="9 10">
    <name type="scientific">Nocardia asteroides NBRC 15531</name>
    <dbReference type="NCBI Taxonomy" id="1110697"/>
    <lineage>
        <taxon>Bacteria</taxon>
        <taxon>Bacillati</taxon>
        <taxon>Actinomycetota</taxon>
        <taxon>Actinomycetes</taxon>
        <taxon>Mycobacteriales</taxon>
        <taxon>Nocardiaceae</taxon>
        <taxon>Nocardia</taxon>
    </lineage>
</organism>
<keyword evidence="10" id="KW-1185">Reference proteome</keyword>
<comment type="subcellular location">
    <subcellularLocation>
        <location evidence="1">Cytoplasm</location>
    </subcellularLocation>
</comment>
<dbReference type="Gene3D" id="3.40.50.410">
    <property type="entry name" value="von Willebrand factor, type A domain"/>
    <property type="match status" value="2"/>
</dbReference>
<dbReference type="STRING" id="1824.SAMN05444423_106214"/>
<evidence type="ECO:0000256" key="5">
    <source>
        <dbReference type="ARBA" id="ARBA00022884"/>
    </source>
</evidence>
<dbReference type="OrthoDB" id="2986092at2"/>
<keyword evidence="4" id="KW-0479">Metal-binding</keyword>
<keyword evidence="6" id="KW-0687">Ribonucleoprotein</keyword>
<dbReference type="GO" id="GO:1990904">
    <property type="term" value="C:ribonucleoprotein complex"/>
    <property type="evidence" value="ECO:0007669"/>
    <property type="project" value="UniProtKB-KW"/>
</dbReference>
<dbReference type="InterPro" id="IPR040322">
    <property type="entry name" value="TROVE2"/>
</dbReference>
<dbReference type="Pfam" id="PF25045">
    <property type="entry name" value="vWA_Ro60"/>
    <property type="match status" value="1"/>
</dbReference>
<dbReference type="SUPFAM" id="SSF53300">
    <property type="entry name" value="vWA-like"/>
    <property type="match status" value="1"/>
</dbReference>
<evidence type="ECO:0000256" key="6">
    <source>
        <dbReference type="ARBA" id="ARBA00023274"/>
    </source>
</evidence>
<proteinExistence type="inferred from homology"/>
<comment type="similarity">
    <text evidence="2">Belongs to the Ro 60 kDa family.</text>
</comment>
<feature type="region of interest" description="Disordered" evidence="7">
    <location>
        <begin position="1"/>
        <end position="20"/>
    </location>
</feature>
<evidence type="ECO:0000256" key="1">
    <source>
        <dbReference type="ARBA" id="ARBA00004496"/>
    </source>
</evidence>
<evidence type="ECO:0000256" key="7">
    <source>
        <dbReference type="SAM" id="MobiDB-lite"/>
    </source>
</evidence>
<dbReference type="EMBL" id="BAFO02000005">
    <property type="protein sequence ID" value="GAD82020.1"/>
    <property type="molecule type" value="Genomic_DNA"/>
</dbReference>
<keyword evidence="3" id="KW-0963">Cytoplasm</keyword>
<name>U5E517_NOCAS</name>
<gene>
    <name evidence="9" type="ORF">NCAST_05_04570</name>
</gene>
<dbReference type="GO" id="GO:0003723">
    <property type="term" value="F:RNA binding"/>
    <property type="evidence" value="ECO:0007669"/>
    <property type="project" value="UniProtKB-KW"/>
</dbReference>
<evidence type="ECO:0000259" key="8">
    <source>
        <dbReference type="PROSITE" id="PS50988"/>
    </source>
</evidence>